<keyword evidence="2" id="KW-0479">Metal-binding</keyword>
<dbReference type="EMBL" id="SMGD01000019">
    <property type="protein sequence ID" value="TCK46326.1"/>
    <property type="molecule type" value="Genomic_DNA"/>
</dbReference>
<dbReference type="CDD" id="cd07516">
    <property type="entry name" value="HAD_Pase"/>
    <property type="match status" value="1"/>
</dbReference>
<evidence type="ECO:0000256" key="3">
    <source>
        <dbReference type="ARBA" id="ARBA00022801"/>
    </source>
</evidence>
<dbReference type="Proteomes" id="UP000295565">
    <property type="component" value="Unassembled WGS sequence"/>
</dbReference>
<evidence type="ECO:0000313" key="6">
    <source>
        <dbReference type="EMBL" id="TCK46326.1"/>
    </source>
</evidence>
<dbReference type="PROSITE" id="PS01228">
    <property type="entry name" value="COF_1"/>
    <property type="match status" value="1"/>
</dbReference>
<dbReference type="Pfam" id="PF08282">
    <property type="entry name" value="Hydrolase_3"/>
    <property type="match status" value="1"/>
</dbReference>
<dbReference type="InterPro" id="IPR023214">
    <property type="entry name" value="HAD_sf"/>
</dbReference>
<dbReference type="InterPro" id="IPR006379">
    <property type="entry name" value="HAD-SF_hydro_IIB"/>
</dbReference>
<dbReference type="GO" id="GO:0016791">
    <property type="term" value="F:phosphatase activity"/>
    <property type="evidence" value="ECO:0007669"/>
    <property type="project" value="UniProtKB-ARBA"/>
</dbReference>
<dbReference type="SUPFAM" id="SSF56784">
    <property type="entry name" value="HAD-like"/>
    <property type="match status" value="1"/>
</dbReference>
<comment type="cofactor">
    <cofactor evidence="1">
        <name>Mg(2+)</name>
        <dbReference type="ChEBI" id="CHEBI:18420"/>
    </cofactor>
</comment>
<dbReference type="InterPro" id="IPR000150">
    <property type="entry name" value="Cof"/>
</dbReference>
<dbReference type="NCBIfam" id="TIGR01484">
    <property type="entry name" value="HAD-SF-IIB"/>
    <property type="match status" value="1"/>
</dbReference>
<dbReference type="SFLD" id="SFLDS00003">
    <property type="entry name" value="Haloacid_Dehalogenase"/>
    <property type="match status" value="1"/>
</dbReference>
<dbReference type="NCBIfam" id="TIGR00099">
    <property type="entry name" value="Cof-subfamily"/>
    <property type="match status" value="1"/>
</dbReference>
<sequence length="267" mass="30231">MYRLIASDLDGTLLNRNHQISPYTADVLTRIQQNHVHILIATGRHYRDVRQIVKNFTFPMYLITSNGARVHDAEGEKILQQDVSPTAVDDILRLTQGCNFYRNLYHDDNWFVEADNQHVLRYTKVSGFSYTRADFAKVTRSGISKMLFIGNPDELNVLERVLVERYGNHLNITFSLPSCLEIMGQNVNKSTALQNVLERLSLTAADAIAFGDGLNDKEMLEFVNTGVIMANADGRLKRLLPNNPETIDNDHDGVADYLSQVFTEQLA</sequence>
<proteinExistence type="inferred from homology"/>
<evidence type="ECO:0000256" key="2">
    <source>
        <dbReference type="ARBA" id="ARBA00022723"/>
    </source>
</evidence>
<dbReference type="RefSeq" id="WP_131914337.1">
    <property type="nucleotide sequence ID" value="NZ_OU594967.1"/>
</dbReference>
<dbReference type="Gene3D" id="3.40.50.1000">
    <property type="entry name" value="HAD superfamily/HAD-like"/>
    <property type="match status" value="1"/>
</dbReference>
<accession>A0A4R1J8F1</accession>
<protein>
    <recommendedName>
        <fullName evidence="8">Cof subfamily protein (Haloacid dehalogenase superfamily)/HAD superfamily hydrolase (TIGR01484 family)</fullName>
    </recommendedName>
</protein>
<gene>
    <name evidence="6" type="ORF">EV690_3602</name>
</gene>
<name>A0A4R1J8F1_9GAMM</name>
<evidence type="ECO:0000313" key="7">
    <source>
        <dbReference type="Proteomes" id="UP000295565"/>
    </source>
</evidence>
<keyword evidence="3" id="KW-0378">Hydrolase</keyword>
<organism evidence="6 7">
    <name type="scientific">Celerinatantimonas diazotrophica</name>
    <dbReference type="NCBI Taxonomy" id="412034"/>
    <lineage>
        <taxon>Bacteria</taxon>
        <taxon>Pseudomonadati</taxon>
        <taxon>Pseudomonadota</taxon>
        <taxon>Gammaproteobacteria</taxon>
        <taxon>Celerinatantimonadaceae</taxon>
        <taxon>Celerinatantimonas</taxon>
    </lineage>
</organism>
<reference evidence="6 7" key="1">
    <citation type="submission" date="2019-03" db="EMBL/GenBank/DDBJ databases">
        <title>Genomic Encyclopedia of Type Strains, Phase IV (KMG-IV): sequencing the most valuable type-strain genomes for metagenomic binning, comparative biology and taxonomic classification.</title>
        <authorList>
            <person name="Goeker M."/>
        </authorList>
    </citation>
    <scope>NUCLEOTIDE SEQUENCE [LARGE SCALE GENOMIC DNA]</scope>
    <source>
        <strain evidence="6 7">DSM 18577</strain>
    </source>
</reference>
<comment type="similarity">
    <text evidence="5">Belongs to the HAD-like hydrolase superfamily. Cof family.</text>
</comment>
<dbReference type="InterPro" id="IPR036412">
    <property type="entry name" value="HAD-like_sf"/>
</dbReference>
<dbReference type="SFLD" id="SFLDG01140">
    <property type="entry name" value="C2.B:_Phosphomannomutase_and_P"/>
    <property type="match status" value="1"/>
</dbReference>
<evidence type="ECO:0000256" key="1">
    <source>
        <dbReference type="ARBA" id="ARBA00001946"/>
    </source>
</evidence>
<evidence type="ECO:0000256" key="4">
    <source>
        <dbReference type="ARBA" id="ARBA00022842"/>
    </source>
</evidence>
<keyword evidence="7" id="KW-1185">Reference proteome</keyword>
<dbReference type="OrthoDB" id="5498330at2"/>
<dbReference type="AlphaFoldDB" id="A0A4R1J8F1"/>
<comment type="caution">
    <text evidence="6">The sequence shown here is derived from an EMBL/GenBank/DDBJ whole genome shotgun (WGS) entry which is preliminary data.</text>
</comment>
<keyword evidence="4" id="KW-0460">Magnesium</keyword>
<dbReference type="PROSITE" id="PS01229">
    <property type="entry name" value="COF_2"/>
    <property type="match status" value="1"/>
</dbReference>
<dbReference type="GO" id="GO:0000287">
    <property type="term" value="F:magnesium ion binding"/>
    <property type="evidence" value="ECO:0007669"/>
    <property type="project" value="UniProtKB-ARBA"/>
</dbReference>
<evidence type="ECO:0008006" key="8">
    <source>
        <dbReference type="Google" id="ProtNLM"/>
    </source>
</evidence>
<dbReference type="PANTHER" id="PTHR47267:SF4">
    <property type="entry name" value="PYRIDOXAL PHOSPHATE PHOSPHATASE YIGL"/>
    <property type="match status" value="1"/>
</dbReference>
<dbReference type="Gene3D" id="3.30.1240.10">
    <property type="match status" value="1"/>
</dbReference>
<dbReference type="SFLD" id="SFLDG01144">
    <property type="entry name" value="C2.B.4:_PGP_Like"/>
    <property type="match status" value="1"/>
</dbReference>
<dbReference type="PANTHER" id="PTHR47267">
    <property type="match status" value="1"/>
</dbReference>
<evidence type="ECO:0000256" key="5">
    <source>
        <dbReference type="ARBA" id="ARBA00034778"/>
    </source>
</evidence>